<feature type="chain" id="PRO_5045410422" evidence="1">
    <location>
        <begin position="28"/>
        <end position="451"/>
    </location>
</feature>
<name>A0ABT8GCM0_9MICO</name>
<evidence type="ECO:0000313" key="2">
    <source>
        <dbReference type="EMBL" id="MDN4476879.1"/>
    </source>
</evidence>
<dbReference type="PANTHER" id="PTHR43649:SF12">
    <property type="entry name" value="DIACETYLCHITOBIOSE BINDING PROTEIN DASA"/>
    <property type="match status" value="1"/>
</dbReference>
<dbReference type="SUPFAM" id="SSF53850">
    <property type="entry name" value="Periplasmic binding protein-like II"/>
    <property type="match status" value="1"/>
</dbReference>
<dbReference type="InterPro" id="IPR050490">
    <property type="entry name" value="Bact_solute-bd_prot1"/>
</dbReference>
<evidence type="ECO:0000313" key="3">
    <source>
        <dbReference type="Proteomes" id="UP001172728"/>
    </source>
</evidence>
<comment type="caution">
    <text evidence="2">The sequence shown here is derived from an EMBL/GenBank/DDBJ whole genome shotgun (WGS) entry which is preliminary data.</text>
</comment>
<evidence type="ECO:0000256" key="1">
    <source>
        <dbReference type="SAM" id="SignalP"/>
    </source>
</evidence>
<dbReference type="Gene3D" id="3.40.190.10">
    <property type="entry name" value="Periplasmic binding protein-like II"/>
    <property type="match status" value="1"/>
</dbReference>
<dbReference type="Pfam" id="PF01547">
    <property type="entry name" value="SBP_bac_1"/>
    <property type="match status" value="1"/>
</dbReference>
<dbReference type="RefSeq" id="WP_301135708.1">
    <property type="nucleotide sequence ID" value="NZ_JAUHPW010000012.1"/>
</dbReference>
<dbReference type="InterPro" id="IPR006059">
    <property type="entry name" value="SBP"/>
</dbReference>
<dbReference type="Proteomes" id="UP001172728">
    <property type="component" value="Unassembled WGS sequence"/>
</dbReference>
<gene>
    <name evidence="2" type="ORF">QQX09_13555</name>
</gene>
<dbReference type="PANTHER" id="PTHR43649">
    <property type="entry name" value="ARABINOSE-BINDING PROTEIN-RELATED"/>
    <property type="match status" value="1"/>
</dbReference>
<protein>
    <submittedName>
        <fullName evidence="2">Sugar ABC transporter substrate-binding protein</fullName>
    </submittedName>
</protein>
<keyword evidence="1" id="KW-0732">Signal</keyword>
<dbReference type="EMBL" id="JAUHPW010000012">
    <property type="protein sequence ID" value="MDN4476879.1"/>
    <property type="molecule type" value="Genomic_DNA"/>
</dbReference>
<accession>A0ABT8GCM0</accession>
<proteinExistence type="predicted"/>
<dbReference type="CDD" id="cd13585">
    <property type="entry name" value="PBP2_TMBP_like"/>
    <property type="match status" value="1"/>
</dbReference>
<organism evidence="2 3">
    <name type="scientific">Demequina litoralis</name>
    <dbReference type="NCBI Taxonomy" id="3051660"/>
    <lineage>
        <taxon>Bacteria</taxon>
        <taxon>Bacillati</taxon>
        <taxon>Actinomycetota</taxon>
        <taxon>Actinomycetes</taxon>
        <taxon>Micrococcales</taxon>
        <taxon>Demequinaceae</taxon>
        <taxon>Demequina</taxon>
    </lineage>
</organism>
<keyword evidence="3" id="KW-1185">Reference proteome</keyword>
<reference evidence="2" key="1">
    <citation type="submission" date="2023-06" db="EMBL/GenBank/DDBJ databases">
        <title>Sysu t00192.</title>
        <authorList>
            <person name="Gao L."/>
            <person name="Fang B.-Z."/>
            <person name="Li W.-J."/>
        </authorList>
    </citation>
    <scope>NUCLEOTIDE SEQUENCE</scope>
    <source>
        <strain evidence="2">SYSU T00192</strain>
    </source>
</reference>
<feature type="signal peptide" evidence="1">
    <location>
        <begin position="1"/>
        <end position="27"/>
    </location>
</feature>
<sequence>MSNLFSSRRFRLATGSLAIAGTAMVLASCSSGGGSEAGASAGGSLGTAEDPVTVTVMYGSSDFTEDMIAEFESENPNIDINFIEYDATRLNAMLTAGDAPDLVRGGPNANLFAKGQATPLDDYIANSDVVTADDLVSANDAWRFDGTTRGEGEYYGLLKDWSPDTTIWQNEALFEGTGVDPLDLTEPASWDEVLEKAKALKEAGVKYPLGIEWQWGLSNLLMTMVLQQGGAVYSEDMATVDLETPEAERALQWLIDYGQSGVGITTGNPLPDGQDAPTFVAGEMAMTMDGYWFGGNLQSDEAAAVAETASMAPAPTFGERISPIFGGVGAYIPATAKNKDAAWEVLEYFVSSTPAEQRAATGWGLPALESLWDLLPSEQPFQEQAKEAALAETDYVQPLPDSIYMTNNQWDQVVDAELMKGIDGGASVEDVAKSIEDQINTLLAQGKDQLG</sequence>